<dbReference type="AlphaFoldDB" id="A0A5J9UDQ5"/>
<reference evidence="2 3" key="1">
    <citation type="journal article" date="2019" name="Sci. Rep.">
        <title>A high-quality genome of Eragrostis curvula grass provides insights into Poaceae evolution and supports new strategies to enhance forage quality.</title>
        <authorList>
            <person name="Carballo J."/>
            <person name="Santos B.A.C.M."/>
            <person name="Zappacosta D."/>
            <person name="Garbus I."/>
            <person name="Selva J.P."/>
            <person name="Gallo C.A."/>
            <person name="Diaz A."/>
            <person name="Albertini E."/>
            <person name="Caccamo M."/>
            <person name="Echenique V."/>
        </authorList>
    </citation>
    <scope>NUCLEOTIDE SEQUENCE [LARGE SCALE GENOMIC DNA]</scope>
    <source>
        <strain evidence="3">cv. Victoria</strain>
        <tissue evidence="2">Leaf</tissue>
    </source>
</reference>
<feature type="region of interest" description="Disordered" evidence="1">
    <location>
        <begin position="23"/>
        <end position="60"/>
    </location>
</feature>
<evidence type="ECO:0000256" key="1">
    <source>
        <dbReference type="SAM" id="MobiDB-lite"/>
    </source>
</evidence>
<proteinExistence type="predicted"/>
<keyword evidence="3" id="KW-1185">Reference proteome</keyword>
<organism evidence="2 3">
    <name type="scientific">Eragrostis curvula</name>
    <name type="common">weeping love grass</name>
    <dbReference type="NCBI Taxonomy" id="38414"/>
    <lineage>
        <taxon>Eukaryota</taxon>
        <taxon>Viridiplantae</taxon>
        <taxon>Streptophyta</taxon>
        <taxon>Embryophyta</taxon>
        <taxon>Tracheophyta</taxon>
        <taxon>Spermatophyta</taxon>
        <taxon>Magnoliopsida</taxon>
        <taxon>Liliopsida</taxon>
        <taxon>Poales</taxon>
        <taxon>Poaceae</taxon>
        <taxon>PACMAD clade</taxon>
        <taxon>Chloridoideae</taxon>
        <taxon>Eragrostideae</taxon>
        <taxon>Eragrostidinae</taxon>
        <taxon>Eragrostis</taxon>
    </lineage>
</organism>
<feature type="non-terminal residue" evidence="2">
    <location>
        <position position="1"/>
    </location>
</feature>
<sequence length="60" mass="6741">RRKLNRTVTLLLPLRFPSILRREEKQEAAPLPLQSATTGERQRKLGLGQGGLKKRVPGLP</sequence>
<name>A0A5J9UDQ5_9POAL</name>
<evidence type="ECO:0000313" key="3">
    <source>
        <dbReference type="Proteomes" id="UP000324897"/>
    </source>
</evidence>
<dbReference type="EMBL" id="RWGY01000026">
    <property type="protein sequence ID" value="TVU21833.1"/>
    <property type="molecule type" value="Genomic_DNA"/>
</dbReference>
<dbReference type="Proteomes" id="UP000324897">
    <property type="component" value="Unassembled WGS sequence"/>
</dbReference>
<accession>A0A5J9UDQ5</accession>
<comment type="caution">
    <text evidence="2">The sequence shown here is derived from an EMBL/GenBank/DDBJ whole genome shotgun (WGS) entry which is preliminary data.</text>
</comment>
<dbReference type="Gramene" id="TVU21833">
    <property type="protein sequence ID" value="TVU21833"/>
    <property type="gene ID" value="EJB05_31501"/>
</dbReference>
<gene>
    <name evidence="2" type="ORF">EJB05_31501</name>
</gene>
<evidence type="ECO:0000313" key="2">
    <source>
        <dbReference type="EMBL" id="TVU21833.1"/>
    </source>
</evidence>
<protein>
    <submittedName>
        <fullName evidence="2">Uncharacterized protein</fullName>
    </submittedName>
</protein>